<reference evidence="1" key="1">
    <citation type="submission" date="2018-05" db="EMBL/GenBank/DDBJ databases">
        <authorList>
            <person name="Lanie J.A."/>
            <person name="Ng W.-L."/>
            <person name="Kazmierczak K.M."/>
            <person name="Andrzejewski T.M."/>
            <person name="Davidsen T.M."/>
            <person name="Wayne K.J."/>
            <person name="Tettelin H."/>
            <person name="Glass J.I."/>
            <person name="Rusch D."/>
            <person name="Podicherti R."/>
            <person name="Tsui H.-C.T."/>
            <person name="Winkler M.E."/>
        </authorList>
    </citation>
    <scope>NUCLEOTIDE SEQUENCE</scope>
</reference>
<proteinExistence type="predicted"/>
<protein>
    <submittedName>
        <fullName evidence="1">Uncharacterized protein</fullName>
    </submittedName>
</protein>
<dbReference type="AlphaFoldDB" id="A0A382XIP8"/>
<gene>
    <name evidence="1" type="ORF">METZ01_LOCUS423880</name>
</gene>
<dbReference type="EMBL" id="UINC01168145">
    <property type="protein sequence ID" value="SVD71026.1"/>
    <property type="molecule type" value="Genomic_DNA"/>
</dbReference>
<feature type="non-terminal residue" evidence="1">
    <location>
        <position position="64"/>
    </location>
</feature>
<organism evidence="1">
    <name type="scientific">marine metagenome</name>
    <dbReference type="NCBI Taxonomy" id="408172"/>
    <lineage>
        <taxon>unclassified sequences</taxon>
        <taxon>metagenomes</taxon>
        <taxon>ecological metagenomes</taxon>
    </lineage>
</organism>
<evidence type="ECO:0000313" key="1">
    <source>
        <dbReference type="EMBL" id="SVD71026.1"/>
    </source>
</evidence>
<accession>A0A382XIP8</accession>
<sequence>MMNQVINSAYRNYQKATTEVQKVMQNLAEGKPDLNVTDTVRLTKMQNRSHVLKTAIKTVQQGKN</sequence>
<name>A0A382XIP8_9ZZZZ</name>